<comment type="caution">
    <text evidence="1">The sequence shown here is derived from an EMBL/GenBank/DDBJ whole genome shotgun (WGS) entry which is preliminary data.</text>
</comment>
<proteinExistence type="predicted"/>
<evidence type="ECO:0000313" key="2">
    <source>
        <dbReference type="Proteomes" id="UP001202328"/>
    </source>
</evidence>
<accession>A0AAD4ST06</accession>
<protein>
    <submittedName>
        <fullName evidence="1">Uncharacterized protein</fullName>
    </submittedName>
</protein>
<name>A0AAD4ST06_9MAGN</name>
<reference evidence="1" key="1">
    <citation type="submission" date="2022-04" db="EMBL/GenBank/DDBJ databases">
        <title>A functionally conserved STORR gene fusion in Papaver species that diverged 16.8 million years ago.</title>
        <authorList>
            <person name="Catania T."/>
        </authorList>
    </citation>
    <scope>NUCLEOTIDE SEQUENCE</scope>
    <source>
        <strain evidence="1">S-188037</strain>
    </source>
</reference>
<sequence length="118" mass="13383">MSCCRTCKCVEASSLLIFSTFVYTAEVLYRFLPSQVNGFLASSCSIVETGGHISDWFYYQENMLAFMTAEELRWAMKTMPPLVKALELEGDTFEISSTTTATKSINNLILLVENLRRR</sequence>
<dbReference type="AlphaFoldDB" id="A0AAD4ST06"/>
<dbReference type="EMBL" id="JAJJMB010008592">
    <property type="protein sequence ID" value="KAI3922735.1"/>
    <property type="molecule type" value="Genomic_DNA"/>
</dbReference>
<organism evidence="1 2">
    <name type="scientific">Papaver atlanticum</name>
    <dbReference type="NCBI Taxonomy" id="357466"/>
    <lineage>
        <taxon>Eukaryota</taxon>
        <taxon>Viridiplantae</taxon>
        <taxon>Streptophyta</taxon>
        <taxon>Embryophyta</taxon>
        <taxon>Tracheophyta</taxon>
        <taxon>Spermatophyta</taxon>
        <taxon>Magnoliopsida</taxon>
        <taxon>Ranunculales</taxon>
        <taxon>Papaveraceae</taxon>
        <taxon>Papaveroideae</taxon>
        <taxon>Papaver</taxon>
    </lineage>
</organism>
<keyword evidence="2" id="KW-1185">Reference proteome</keyword>
<dbReference type="Proteomes" id="UP001202328">
    <property type="component" value="Unassembled WGS sequence"/>
</dbReference>
<evidence type="ECO:0000313" key="1">
    <source>
        <dbReference type="EMBL" id="KAI3922735.1"/>
    </source>
</evidence>
<gene>
    <name evidence="1" type="ORF">MKW98_006866</name>
</gene>